<organism evidence="2">
    <name type="scientific">Capitella teleta</name>
    <name type="common">Polychaete worm</name>
    <dbReference type="NCBI Taxonomy" id="283909"/>
    <lineage>
        <taxon>Eukaryota</taxon>
        <taxon>Metazoa</taxon>
        <taxon>Spiralia</taxon>
        <taxon>Lophotrochozoa</taxon>
        <taxon>Annelida</taxon>
        <taxon>Polychaeta</taxon>
        <taxon>Sedentaria</taxon>
        <taxon>Scolecida</taxon>
        <taxon>Capitellidae</taxon>
        <taxon>Capitella</taxon>
    </lineage>
</organism>
<evidence type="ECO:0000313" key="4">
    <source>
        <dbReference type="Proteomes" id="UP000014760"/>
    </source>
</evidence>
<feature type="region of interest" description="Disordered" evidence="1">
    <location>
        <begin position="310"/>
        <end position="329"/>
    </location>
</feature>
<feature type="compositionally biased region" description="Basic residues" evidence="1">
    <location>
        <begin position="359"/>
        <end position="371"/>
    </location>
</feature>
<feature type="compositionally biased region" description="Polar residues" evidence="1">
    <location>
        <begin position="339"/>
        <end position="358"/>
    </location>
</feature>
<evidence type="ECO:0000313" key="3">
    <source>
        <dbReference type="EnsemblMetazoa" id="CapteP216663"/>
    </source>
</evidence>
<reference evidence="2 4" key="2">
    <citation type="journal article" date="2013" name="Nature">
        <title>Insights into bilaterian evolution from three spiralian genomes.</title>
        <authorList>
            <person name="Simakov O."/>
            <person name="Marletaz F."/>
            <person name="Cho S.J."/>
            <person name="Edsinger-Gonzales E."/>
            <person name="Havlak P."/>
            <person name="Hellsten U."/>
            <person name="Kuo D.H."/>
            <person name="Larsson T."/>
            <person name="Lv J."/>
            <person name="Arendt D."/>
            <person name="Savage R."/>
            <person name="Osoegawa K."/>
            <person name="de Jong P."/>
            <person name="Grimwood J."/>
            <person name="Chapman J.A."/>
            <person name="Shapiro H."/>
            <person name="Aerts A."/>
            <person name="Otillar R.P."/>
            <person name="Terry A.Y."/>
            <person name="Boore J.L."/>
            <person name="Grigoriev I.V."/>
            <person name="Lindberg D.R."/>
            <person name="Seaver E.C."/>
            <person name="Weisblat D.A."/>
            <person name="Putnam N.H."/>
            <person name="Rokhsar D.S."/>
        </authorList>
    </citation>
    <scope>NUCLEOTIDE SEQUENCE</scope>
    <source>
        <strain evidence="2 4">I ESC-2004</strain>
    </source>
</reference>
<reference evidence="3" key="3">
    <citation type="submission" date="2015-06" db="UniProtKB">
        <authorList>
            <consortium name="EnsemblMetazoa"/>
        </authorList>
    </citation>
    <scope>IDENTIFICATION</scope>
</reference>
<evidence type="ECO:0000313" key="2">
    <source>
        <dbReference type="EMBL" id="ELT90710.1"/>
    </source>
</evidence>
<dbReference type="Proteomes" id="UP000014760">
    <property type="component" value="Unassembled WGS sequence"/>
</dbReference>
<dbReference type="EMBL" id="KB310806">
    <property type="protein sequence ID" value="ELT90710.1"/>
    <property type="molecule type" value="Genomic_DNA"/>
</dbReference>
<gene>
    <name evidence="2" type="ORF">CAPTEDRAFT_216663</name>
</gene>
<feature type="compositionally biased region" description="Polar residues" evidence="1">
    <location>
        <begin position="251"/>
        <end position="292"/>
    </location>
</feature>
<dbReference type="HOGENOM" id="CLU_475096_0_0_1"/>
<feature type="region of interest" description="Disordered" evidence="1">
    <location>
        <begin position="338"/>
        <end position="378"/>
    </location>
</feature>
<dbReference type="AlphaFoldDB" id="R7THZ0"/>
<name>R7THZ0_CAPTE</name>
<proteinExistence type="predicted"/>
<dbReference type="InterPro" id="IPR011029">
    <property type="entry name" value="DEATH-like_dom_sf"/>
</dbReference>
<protein>
    <submittedName>
        <fullName evidence="2 3">Uncharacterized protein</fullName>
    </submittedName>
</protein>
<evidence type="ECO:0000256" key="1">
    <source>
        <dbReference type="SAM" id="MobiDB-lite"/>
    </source>
</evidence>
<reference evidence="4" key="1">
    <citation type="submission" date="2012-12" db="EMBL/GenBank/DDBJ databases">
        <authorList>
            <person name="Hellsten U."/>
            <person name="Grimwood J."/>
            <person name="Chapman J.A."/>
            <person name="Shapiro H."/>
            <person name="Aerts A."/>
            <person name="Otillar R.P."/>
            <person name="Terry A.Y."/>
            <person name="Boore J.L."/>
            <person name="Simakov O."/>
            <person name="Marletaz F."/>
            <person name="Cho S.-J."/>
            <person name="Edsinger-Gonzales E."/>
            <person name="Havlak P."/>
            <person name="Kuo D.-H."/>
            <person name="Larsson T."/>
            <person name="Lv J."/>
            <person name="Arendt D."/>
            <person name="Savage R."/>
            <person name="Osoegawa K."/>
            <person name="de Jong P."/>
            <person name="Lindberg D.R."/>
            <person name="Seaver E.C."/>
            <person name="Weisblat D.A."/>
            <person name="Putnam N.H."/>
            <person name="Grigoriev I.V."/>
            <person name="Rokhsar D.S."/>
        </authorList>
    </citation>
    <scope>NUCLEOTIDE SEQUENCE</scope>
    <source>
        <strain evidence="4">I ESC-2004</strain>
    </source>
</reference>
<dbReference type="Gene3D" id="1.10.533.10">
    <property type="entry name" value="Death Domain, Fas"/>
    <property type="match status" value="1"/>
</dbReference>
<sequence length="574" mass="65450">MDGHEKRVLRRMTADLVSKLRLTEGIAVQAYRQGLVDYKSLVDMLSLRGNTDRVLFFLHLIENVKPAGFEKFCFFLENHGNTRLCDDLWLELIAERGQLRIESEVIEEVRGQLRMKIKEGHLTEKDLEELIMIAATRCQVKREVKVKQSGSEVSGKSSSHLDSQNDKSIFEEVEKLCVEIERCMPGLLDNGELKGHLRQQGDADPAFQRLTEHKRSTALQRWMRDLKKKLNIPDDDRVNKNYGMPGLHMTHSFTSPVKSALSRSGTEASRELSSLSGVQSKKPTKGDQTTRVTNNKEILERNCVKFRTTKKNKRDGIKAKTINQKSDSNELIVPRKRTNASSMRQSKVSIATETTKNGRFSRGKKKTKKKGGKDDSDEELLYEMPEYRTLTPSEERQIQQEVVNLYKQRGIIENVRKAVGEQVSRKMAPRLSTMEQSYWTKRCDVMKRCQATGYYYFLSAHKRHRCHACKANDRPCTEDHCDHRSGRLSSSDWNLYSSFGSPDSRLKATEFDDCDCPGAITIPGQQRKRCIACAYANEQAPMLYDAAVTSDGSHHLTFPTLDSVTPKTLTQEAD</sequence>
<accession>R7THZ0</accession>
<dbReference type="EMBL" id="AMQN01014205">
    <property type="status" value="NOT_ANNOTATED_CDS"/>
    <property type="molecule type" value="Genomic_DNA"/>
</dbReference>
<feature type="region of interest" description="Disordered" evidence="1">
    <location>
        <begin position="249"/>
        <end position="292"/>
    </location>
</feature>
<keyword evidence="4" id="KW-1185">Reference proteome</keyword>
<dbReference type="EnsemblMetazoa" id="CapteT216663">
    <property type="protein sequence ID" value="CapteP216663"/>
    <property type="gene ID" value="CapteG216663"/>
</dbReference>